<dbReference type="Gene3D" id="3.40.50.720">
    <property type="entry name" value="NAD(P)-binding Rossmann-like Domain"/>
    <property type="match status" value="1"/>
</dbReference>
<organism evidence="3 4">
    <name type="scientific">Clathrus columnatus</name>
    <dbReference type="NCBI Taxonomy" id="1419009"/>
    <lineage>
        <taxon>Eukaryota</taxon>
        <taxon>Fungi</taxon>
        <taxon>Dikarya</taxon>
        <taxon>Basidiomycota</taxon>
        <taxon>Agaricomycotina</taxon>
        <taxon>Agaricomycetes</taxon>
        <taxon>Phallomycetidae</taxon>
        <taxon>Phallales</taxon>
        <taxon>Clathraceae</taxon>
        <taxon>Clathrus</taxon>
    </lineage>
</organism>
<comment type="caution">
    <text evidence="3">The sequence shown here is derived from an EMBL/GenBank/DDBJ whole genome shotgun (WGS) entry which is preliminary data.</text>
</comment>
<dbReference type="InterPro" id="IPR002347">
    <property type="entry name" value="SDR_fam"/>
</dbReference>
<gene>
    <name evidence="3" type="ORF">Clacol_000825</name>
</gene>
<accession>A0AAV4ZX71</accession>
<dbReference type="Pfam" id="PF00106">
    <property type="entry name" value="adh_short"/>
    <property type="match status" value="1"/>
</dbReference>
<dbReference type="AlphaFoldDB" id="A0AAV4ZX71"/>
<dbReference type="SUPFAM" id="SSF51735">
    <property type="entry name" value="NAD(P)-binding Rossmann-fold domains"/>
    <property type="match status" value="1"/>
</dbReference>
<comment type="similarity">
    <text evidence="1">Belongs to the short-chain dehydrogenases/reductases (SDR) family.</text>
</comment>
<dbReference type="GO" id="GO:0016616">
    <property type="term" value="F:oxidoreductase activity, acting on the CH-OH group of donors, NAD or NADP as acceptor"/>
    <property type="evidence" value="ECO:0007669"/>
    <property type="project" value="UniProtKB-ARBA"/>
</dbReference>
<dbReference type="CDD" id="cd05233">
    <property type="entry name" value="SDR_c"/>
    <property type="match status" value="1"/>
</dbReference>
<keyword evidence="2" id="KW-0560">Oxidoreductase</keyword>
<protein>
    <recommendedName>
        <fullName evidence="5">NAD(P)-binding protein</fullName>
    </recommendedName>
</protein>
<evidence type="ECO:0000313" key="3">
    <source>
        <dbReference type="EMBL" id="GJJ06631.1"/>
    </source>
</evidence>
<dbReference type="Proteomes" id="UP001050691">
    <property type="component" value="Unassembled WGS sequence"/>
</dbReference>
<evidence type="ECO:0008006" key="5">
    <source>
        <dbReference type="Google" id="ProtNLM"/>
    </source>
</evidence>
<evidence type="ECO:0000256" key="2">
    <source>
        <dbReference type="ARBA" id="ARBA00023002"/>
    </source>
</evidence>
<proteinExistence type="inferred from homology"/>
<dbReference type="InterPro" id="IPR036291">
    <property type="entry name" value="NAD(P)-bd_dom_sf"/>
</dbReference>
<name>A0AAV4ZX71_9AGAM</name>
<dbReference type="EMBL" id="BPWL01000001">
    <property type="protein sequence ID" value="GJJ06631.1"/>
    <property type="molecule type" value="Genomic_DNA"/>
</dbReference>
<evidence type="ECO:0000313" key="4">
    <source>
        <dbReference type="Proteomes" id="UP001050691"/>
    </source>
</evidence>
<dbReference type="PANTHER" id="PTHR43008">
    <property type="entry name" value="BENZIL REDUCTASE"/>
    <property type="match status" value="1"/>
</dbReference>
<evidence type="ECO:0000256" key="1">
    <source>
        <dbReference type="ARBA" id="ARBA00006484"/>
    </source>
</evidence>
<reference evidence="3" key="1">
    <citation type="submission" date="2021-10" db="EMBL/GenBank/DDBJ databases">
        <title>De novo Genome Assembly of Clathrus columnatus (Basidiomycota, Fungi) Using Illumina and Nanopore Sequence Data.</title>
        <authorList>
            <person name="Ogiso-Tanaka E."/>
            <person name="Itagaki H."/>
            <person name="Hosoya T."/>
            <person name="Hosaka K."/>
        </authorList>
    </citation>
    <scope>NUCLEOTIDE SEQUENCE</scope>
    <source>
        <strain evidence="3">MO-923</strain>
    </source>
</reference>
<keyword evidence="4" id="KW-1185">Reference proteome</keyword>
<dbReference type="Pfam" id="PF13561">
    <property type="entry name" value="adh_short_C2"/>
    <property type="match status" value="1"/>
</dbReference>
<dbReference type="PRINTS" id="PR00081">
    <property type="entry name" value="GDHRDH"/>
</dbReference>
<dbReference type="GO" id="GO:0050664">
    <property type="term" value="F:oxidoreductase activity, acting on NAD(P)H, oxygen as acceptor"/>
    <property type="evidence" value="ECO:0007669"/>
    <property type="project" value="TreeGrafter"/>
</dbReference>
<dbReference type="PANTHER" id="PTHR43008:SF4">
    <property type="entry name" value="CHAIN DEHYDROGENASE, PUTATIVE (AFU_ORTHOLOGUE AFUA_4G08710)-RELATED"/>
    <property type="match status" value="1"/>
</dbReference>
<sequence>MILGLGSILENEPPEVISSKGQALVEKARKFLSTVPRSGRLKDKVCIITGIGKTEKGIGFATAVAYAHAGAKHLYLLDLVKRPLDGCKAIIAERYPDVKVTTIEGDAADETTISGLCNHVLKEERRLDVFFANAGISYGSELHHITTEMWLNTMRINTLSVFLATKYGSTAMMKTDPTVGKEASSGSIILTASIAGLRACGGPVECWSDFLPLFFLCWKLILWLNTDSASKAAVISVAQTASYQLARTNIRINAICPGLIETDMTQIFWDQAHKQNLTVPALATLNPLMRQGASEGTIC</sequence>